<proteinExistence type="predicted"/>
<keyword evidence="2" id="KW-1185">Reference proteome</keyword>
<name>A0ABD1I0Z9_SALDI</name>
<gene>
    <name evidence="1" type="ORF">AAHA92_04686</name>
</gene>
<comment type="caution">
    <text evidence="1">The sequence shown here is derived from an EMBL/GenBank/DDBJ whole genome shotgun (WGS) entry which is preliminary data.</text>
</comment>
<reference evidence="1 2" key="1">
    <citation type="submission" date="2024-06" db="EMBL/GenBank/DDBJ databases">
        <title>A chromosome level genome sequence of Diviner's sage (Salvia divinorum).</title>
        <authorList>
            <person name="Ford S.A."/>
            <person name="Ro D.-K."/>
            <person name="Ness R.W."/>
            <person name="Phillips M.A."/>
        </authorList>
    </citation>
    <scope>NUCLEOTIDE SEQUENCE [LARGE SCALE GENOMIC DNA]</scope>
    <source>
        <strain evidence="1">SAF-2024a</strain>
        <tissue evidence="1">Leaf</tissue>
    </source>
</reference>
<dbReference type="Proteomes" id="UP001567538">
    <property type="component" value="Unassembled WGS sequence"/>
</dbReference>
<organism evidence="1 2">
    <name type="scientific">Salvia divinorum</name>
    <name type="common">Maria pastora</name>
    <name type="synonym">Diviner's sage</name>
    <dbReference type="NCBI Taxonomy" id="28513"/>
    <lineage>
        <taxon>Eukaryota</taxon>
        <taxon>Viridiplantae</taxon>
        <taxon>Streptophyta</taxon>
        <taxon>Embryophyta</taxon>
        <taxon>Tracheophyta</taxon>
        <taxon>Spermatophyta</taxon>
        <taxon>Magnoliopsida</taxon>
        <taxon>eudicotyledons</taxon>
        <taxon>Gunneridae</taxon>
        <taxon>Pentapetalae</taxon>
        <taxon>asterids</taxon>
        <taxon>lamiids</taxon>
        <taxon>Lamiales</taxon>
        <taxon>Lamiaceae</taxon>
        <taxon>Nepetoideae</taxon>
        <taxon>Mentheae</taxon>
        <taxon>Salviinae</taxon>
        <taxon>Salvia</taxon>
        <taxon>Salvia subgen. Calosphace</taxon>
    </lineage>
</organism>
<evidence type="ECO:0000313" key="2">
    <source>
        <dbReference type="Proteomes" id="UP001567538"/>
    </source>
</evidence>
<dbReference type="AlphaFoldDB" id="A0ABD1I0Z9"/>
<sequence>MSQRRRRSSRNPTVGRCSAFGSVRLRRFSSGRGQQPLPWARSEVSRLVLPASLPLPFGIEFWIRTAVAHSSDPSSYANCGVLGGGRCTRGERQLL</sequence>
<accession>A0ABD1I0Z9</accession>
<dbReference type="EMBL" id="JBEAFC010000003">
    <property type="protein sequence ID" value="KAL1562067.1"/>
    <property type="molecule type" value="Genomic_DNA"/>
</dbReference>
<protein>
    <submittedName>
        <fullName evidence="1">Uncharacterized protein</fullName>
    </submittedName>
</protein>
<evidence type="ECO:0000313" key="1">
    <source>
        <dbReference type="EMBL" id="KAL1562067.1"/>
    </source>
</evidence>